<feature type="compositionally biased region" description="Basic and acidic residues" evidence="4">
    <location>
        <begin position="20"/>
        <end position="40"/>
    </location>
</feature>
<evidence type="ECO:0000256" key="2">
    <source>
        <dbReference type="ARBA" id="ARBA00022490"/>
    </source>
</evidence>
<dbReference type="GO" id="GO:0030425">
    <property type="term" value="C:dendrite"/>
    <property type="evidence" value="ECO:0007669"/>
    <property type="project" value="TreeGrafter"/>
</dbReference>
<comment type="subcellular location">
    <subcellularLocation>
        <location evidence="1">Cytoplasm</location>
    </subcellularLocation>
</comment>
<feature type="compositionally biased region" description="Low complexity" evidence="4">
    <location>
        <begin position="57"/>
        <end position="69"/>
    </location>
</feature>
<reference evidence="5" key="1">
    <citation type="submission" date="2019-08" db="EMBL/GenBank/DDBJ databases">
        <title>The improved chromosome-level genome for the pearl oyster Pinctada fucata martensii using PacBio sequencing and Hi-C.</title>
        <authorList>
            <person name="Zheng Z."/>
        </authorList>
    </citation>
    <scope>NUCLEOTIDE SEQUENCE</scope>
    <source>
        <strain evidence="5">ZZ-2019</strain>
        <tissue evidence="5">Adductor muscle</tissue>
    </source>
</reference>
<dbReference type="PANTHER" id="PTHR22998">
    <property type="entry name" value="SARM1"/>
    <property type="match status" value="1"/>
</dbReference>
<evidence type="ECO:0000313" key="6">
    <source>
        <dbReference type="Proteomes" id="UP001186944"/>
    </source>
</evidence>
<proteinExistence type="predicted"/>
<dbReference type="InterPro" id="IPR039184">
    <property type="entry name" value="SARM1"/>
</dbReference>
<dbReference type="GO" id="GO:0003953">
    <property type="term" value="F:NAD+ nucleosidase activity"/>
    <property type="evidence" value="ECO:0007669"/>
    <property type="project" value="InterPro"/>
</dbReference>
<keyword evidence="2" id="KW-0963">Cytoplasm</keyword>
<feature type="compositionally biased region" description="Low complexity" evidence="4">
    <location>
        <begin position="1"/>
        <end position="14"/>
    </location>
</feature>
<dbReference type="Proteomes" id="UP001186944">
    <property type="component" value="Unassembled WGS sequence"/>
</dbReference>
<evidence type="ECO:0008006" key="7">
    <source>
        <dbReference type="Google" id="ProtNLM"/>
    </source>
</evidence>
<feature type="region of interest" description="Disordered" evidence="4">
    <location>
        <begin position="1"/>
        <end position="77"/>
    </location>
</feature>
<dbReference type="AlphaFoldDB" id="A0AA88XG75"/>
<sequence length="462" mass="51814">MSKSSFSRGSSRSDSPLDMLDIKTSHSDKFDPSKIIERSQSDISMLPKSTSQEQKKSVSYQVSSSSSSERVSRLQKEKSGKISESAKVYFDLSSDESFEFGQAKSSVNYKDRKLCKENSVDSLSQEEEISISRHSSSASLRSSQSLDSFASGSTCCEEIQEEVISFCNKYPLAMPISLSSDAVKSSQNMINLKSSYNRFTQEMEDNIQHLMSHKGKEGIDDIRRLRQTVVEAWHMPIYGRDLAYALCDVLRNEGVLDLIIENCQSTDPDILETSASLLEQCLSWENRKYVEKKALDSIVQMTFQQKNNHGMAYITTGILEGLFKISEEASTKIISHGGLDVILHWSKCSDLKTLRHCARAMSNLSLFGGAENQEEMARRNVPEWLFPLAFMEDDTVRYYACLAISVLVANKELEAAVMKSGTLDLVMPFITSTKPSTFAKSDISHQQGRDIIWLERLGTSLV</sequence>
<comment type="caution">
    <text evidence="5">The sequence shown here is derived from an EMBL/GenBank/DDBJ whole genome shotgun (WGS) entry which is preliminary data.</text>
</comment>
<dbReference type="Gene3D" id="1.25.10.10">
    <property type="entry name" value="Leucine-rich Repeat Variant"/>
    <property type="match status" value="1"/>
</dbReference>
<dbReference type="GO" id="GO:0034128">
    <property type="term" value="P:negative regulation of MyD88-independent toll-like receptor signaling pathway"/>
    <property type="evidence" value="ECO:0007669"/>
    <property type="project" value="InterPro"/>
</dbReference>
<evidence type="ECO:0000256" key="1">
    <source>
        <dbReference type="ARBA" id="ARBA00004496"/>
    </source>
</evidence>
<dbReference type="GO" id="GO:0005737">
    <property type="term" value="C:cytoplasm"/>
    <property type="evidence" value="ECO:0007669"/>
    <property type="project" value="UniProtKB-SubCell"/>
</dbReference>
<keyword evidence="3" id="KW-0677">Repeat</keyword>
<dbReference type="EMBL" id="VSWD01000013">
    <property type="protein sequence ID" value="KAK3084928.1"/>
    <property type="molecule type" value="Genomic_DNA"/>
</dbReference>
<accession>A0AA88XG75</accession>
<evidence type="ECO:0000256" key="3">
    <source>
        <dbReference type="ARBA" id="ARBA00022737"/>
    </source>
</evidence>
<dbReference type="PANTHER" id="PTHR22998:SF1">
    <property type="entry name" value="NAD(+) HYDROLASE SARM1"/>
    <property type="match status" value="1"/>
</dbReference>
<name>A0AA88XG75_PINIB</name>
<organism evidence="5 6">
    <name type="scientific">Pinctada imbricata</name>
    <name type="common">Atlantic pearl-oyster</name>
    <name type="synonym">Pinctada martensii</name>
    <dbReference type="NCBI Taxonomy" id="66713"/>
    <lineage>
        <taxon>Eukaryota</taxon>
        <taxon>Metazoa</taxon>
        <taxon>Spiralia</taxon>
        <taxon>Lophotrochozoa</taxon>
        <taxon>Mollusca</taxon>
        <taxon>Bivalvia</taxon>
        <taxon>Autobranchia</taxon>
        <taxon>Pteriomorphia</taxon>
        <taxon>Pterioida</taxon>
        <taxon>Pterioidea</taxon>
        <taxon>Pteriidae</taxon>
        <taxon>Pinctada</taxon>
    </lineage>
</organism>
<evidence type="ECO:0000256" key="4">
    <source>
        <dbReference type="SAM" id="MobiDB-lite"/>
    </source>
</evidence>
<keyword evidence="6" id="KW-1185">Reference proteome</keyword>
<dbReference type="InterPro" id="IPR016024">
    <property type="entry name" value="ARM-type_fold"/>
</dbReference>
<evidence type="ECO:0000313" key="5">
    <source>
        <dbReference type="EMBL" id="KAK3084928.1"/>
    </source>
</evidence>
<dbReference type="InterPro" id="IPR011989">
    <property type="entry name" value="ARM-like"/>
</dbReference>
<gene>
    <name evidence="5" type="ORF">FSP39_021550</name>
</gene>
<dbReference type="GO" id="GO:0035591">
    <property type="term" value="F:signaling adaptor activity"/>
    <property type="evidence" value="ECO:0007669"/>
    <property type="project" value="InterPro"/>
</dbReference>
<feature type="compositionally biased region" description="Polar residues" evidence="4">
    <location>
        <begin position="41"/>
        <end position="50"/>
    </location>
</feature>
<dbReference type="SUPFAM" id="SSF48371">
    <property type="entry name" value="ARM repeat"/>
    <property type="match status" value="1"/>
</dbReference>
<protein>
    <recommendedName>
        <fullName evidence="7">Sterile alpha and TIR motif-containing protein 1</fullName>
    </recommendedName>
</protein>
<dbReference type="GO" id="GO:0048678">
    <property type="term" value="P:response to axon injury"/>
    <property type="evidence" value="ECO:0007669"/>
    <property type="project" value="InterPro"/>
</dbReference>